<dbReference type="Gene3D" id="3.10.105.10">
    <property type="entry name" value="Dipeptide-binding Protein, Domain 3"/>
    <property type="match status" value="2"/>
</dbReference>
<evidence type="ECO:0000313" key="4">
    <source>
        <dbReference type="EMBL" id="TGL58084.1"/>
    </source>
</evidence>
<dbReference type="GO" id="GO:0015833">
    <property type="term" value="P:peptide transport"/>
    <property type="evidence" value="ECO:0007669"/>
    <property type="project" value="TreeGrafter"/>
</dbReference>
<evidence type="ECO:0000259" key="3">
    <source>
        <dbReference type="Pfam" id="PF00496"/>
    </source>
</evidence>
<feature type="chain" id="PRO_5020520809" evidence="2">
    <location>
        <begin position="23"/>
        <end position="604"/>
    </location>
</feature>
<dbReference type="GO" id="GO:1904680">
    <property type="term" value="F:peptide transmembrane transporter activity"/>
    <property type="evidence" value="ECO:0007669"/>
    <property type="project" value="TreeGrafter"/>
</dbReference>
<reference evidence="4" key="1">
    <citation type="journal article" date="2019" name="PLoS Negl. Trop. Dis.">
        <title>Revisiting the worldwide diversity of Leptospira species in the environment.</title>
        <authorList>
            <person name="Vincent A.T."/>
            <person name="Schiettekatte O."/>
            <person name="Bourhy P."/>
            <person name="Veyrier F.J."/>
            <person name="Picardeau M."/>
        </authorList>
    </citation>
    <scope>NUCLEOTIDE SEQUENCE [LARGE SCALE GENOMIC DNA]</scope>
    <source>
        <strain evidence="4">201702476</strain>
    </source>
</reference>
<comment type="caution">
    <text evidence="4">The sequence shown here is derived from an EMBL/GenBank/DDBJ whole genome shotgun (WGS) entry which is preliminary data.</text>
</comment>
<dbReference type="GO" id="GO:0043190">
    <property type="term" value="C:ATP-binding cassette (ABC) transporter complex"/>
    <property type="evidence" value="ECO:0007669"/>
    <property type="project" value="InterPro"/>
</dbReference>
<proteinExistence type="predicted"/>
<feature type="domain" description="Solute-binding protein family 5" evidence="3">
    <location>
        <begin position="110"/>
        <end position="484"/>
    </location>
</feature>
<gene>
    <name evidence="4" type="ORF">EHQ58_11885</name>
</gene>
<organism evidence="4 5">
    <name type="scientific">Leptospira ognonensis</name>
    <dbReference type="NCBI Taxonomy" id="2484945"/>
    <lineage>
        <taxon>Bacteria</taxon>
        <taxon>Pseudomonadati</taxon>
        <taxon>Spirochaetota</taxon>
        <taxon>Spirochaetia</taxon>
        <taxon>Leptospirales</taxon>
        <taxon>Leptospiraceae</taxon>
        <taxon>Leptospira</taxon>
    </lineage>
</organism>
<keyword evidence="5" id="KW-1185">Reference proteome</keyword>
<evidence type="ECO:0000256" key="2">
    <source>
        <dbReference type="SAM" id="SignalP"/>
    </source>
</evidence>
<dbReference type="Proteomes" id="UP000297693">
    <property type="component" value="Unassembled WGS sequence"/>
</dbReference>
<dbReference type="AlphaFoldDB" id="A0A4R9JZC3"/>
<dbReference type="Gene3D" id="3.40.190.10">
    <property type="entry name" value="Periplasmic binding protein-like II"/>
    <property type="match status" value="2"/>
</dbReference>
<sequence length="604" mass="70794">MRKSLFQVLFVSLLLNAFFFHCSESDSSNESVSKVVDIAWEGDPKTIPDALKEENPMVSPDAVKGGKIRFYSHQFPKSLNYYLDQFTTTARIFTSLYEPLTAYHPTTLETIPHLAKSWKISPDKRKFTFYLDRNAKWSDGRNITADDVIFTYETIMNPKHATAVFRISLSRFSKPIKEDDYTVTFEAKEVHWNNFNDIASSIFILPKHYFEGKDFNKENFEFPIVSGPYKIVESKKSRYIKLERRGDYWQRAYPFNKGRYNFDQIVYKVYNEEAVALQAFKKGDMDIYPVYTAHIWVEETKGQAFENKWIAKQRIFNLKPVGFQGWAMNSRREIFSDKRVREAMALLVDRKLMIDKLAFGEYDPTNSYYPDYYLGSEKNPNQPVEFNIEKARKLLAEAGWKPNASGILEKNGKPFTFTILDRDKKTEKYFTVFLEKAKEVGISANIDTLDLAAWSAKVDKYDFDMTWAAWGSGVFKDPESQWHSKYANEEGQPNLPGLKLPIVDSLIEKQKTEFNLDKRNAIIKEIDKIVYKEYPYVLLWHLPSVRLLYWRKFGQPKLPLGRYGDESFATEYWWYDEKMDSSLKKAIDQDESLPEYKAVVKWEK</sequence>
<evidence type="ECO:0000313" key="5">
    <source>
        <dbReference type="Proteomes" id="UP000297693"/>
    </source>
</evidence>
<evidence type="ECO:0000256" key="1">
    <source>
        <dbReference type="ARBA" id="ARBA00022729"/>
    </source>
</evidence>
<dbReference type="EMBL" id="RQGD01000034">
    <property type="protein sequence ID" value="TGL58084.1"/>
    <property type="molecule type" value="Genomic_DNA"/>
</dbReference>
<dbReference type="InterPro" id="IPR000914">
    <property type="entry name" value="SBP_5_dom"/>
</dbReference>
<dbReference type="InterPro" id="IPR030678">
    <property type="entry name" value="Peptide/Ni-bd"/>
</dbReference>
<dbReference type="PANTHER" id="PTHR30290:SF64">
    <property type="entry name" value="ABC TRANSPORTER PERIPLASMIC BINDING PROTEIN"/>
    <property type="match status" value="1"/>
</dbReference>
<dbReference type="CDD" id="cd08497">
    <property type="entry name" value="MbnE-like"/>
    <property type="match status" value="1"/>
</dbReference>
<dbReference type="RefSeq" id="WP_135624101.1">
    <property type="nucleotide sequence ID" value="NZ_RQGD01000034.1"/>
</dbReference>
<name>A0A4R9JZC3_9LEPT</name>
<dbReference type="GO" id="GO:0042884">
    <property type="term" value="P:microcin transport"/>
    <property type="evidence" value="ECO:0007669"/>
    <property type="project" value="TreeGrafter"/>
</dbReference>
<accession>A0A4R9JZC3</accession>
<feature type="signal peptide" evidence="2">
    <location>
        <begin position="1"/>
        <end position="22"/>
    </location>
</feature>
<dbReference type="Pfam" id="PF00496">
    <property type="entry name" value="SBP_bac_5"/>
    <property type="match status" value="1"/>
</dbReference>
<protein>
    <submittedName>
        <fullName evidence="4">ABC transporter substrate-binding protein</fullName>
    </submittedName>
</protein>
<dbReference type="PANTHER" id="PTHR30290">
    <property type="entry name" value="PERIPLASMIC BINDING COMPONENT OF ABC TRANSPORTER"/>
    <property type="match status" value="1"/>
</dbReference>
<keyword evidence="1 2" id="KW-0732">Signal</keyword>
<dbReference type="GO" id="GO:0030288">
    <property type="term" value="C:outer membrane-bounded periplasmic space"/>
    <property type="evidence" value="ECO:0007669"/>
    <property type="project" value="TreeGrafter"/>
</dbReference>
<dbReference type="PIRSF" id="PIRSF002741">
    <property type="entry name" value="MppA"/>
    <property type="match status" value="1"/>
</dbReference>
<dbReference type="SUPFAM" id="SSF53850">
    <property type="entry name" value="Periplasmic binding protein-like II"/>
    <property type="match status" value="1"/>
</dbReference>
<dbReference type="OrthoDB" id="9801912at2"/>
<dbReference type="InterPro" id="IPR039424">
    <property type="entry name" value="SBP_5"/>
</dbReference>